<evidence type="ECO:0000313" key="3">
    <source>
        <dbReference type="Proteomes" id="UP000248889"/>
    </source>
</evidence>
<evidence type="ECO:0000256" key="1">
    <source>
        <dbReference type="SAM" id="Phobius"/>
    </source>
</evidence>
<keyword evidence="1" id="KW-0812">Transmembrane</keyword>
<reference evidence="2 3" key="1">
    <citation type="submission" date="2018-06" db="EMBL/GenBank/DDBJ databases">
        <title>Streptacidiphilus pinicola sp. nov., isolated from pine grove soil.</title>
        <authorList>
            <person name="Roh S.G."/>
            <person name="Park S."/>
            <person name="Kim M.-K."/>
            <person name="Yun B.-R."/>
            <person name="Park J."/>
            <person name="Kim M.J."/>
            <person name="Kim Y.S."/>
            <person name="Kim S.B."/>
        </authorList>
    </citation>
    <scope>NUCLEOTIDE SEQUENCE [LARGE SCALE GENOMIC DNA]</scope>
    <source>
        <strain evidence="2 3">MMS16-CNU450</strain>
    </source>
</reference>
<dbReference type="AlphaFoldDB" id="A0A2X0ITA7"/>
<keyword evidence="1" id="KW-0472">Membrane</keyword>
<feature type="transmembrane region" description="Helical" evidence="1">
    <location>
        <begin position="30"/>
        <end position="46"/>
    </location>
</feature>
<organism evidence="2 3">
    <name type="scientific">Streptacidiphilus pinicola</name>
    <dbReference type="NCBI Taxonomy" id="2219663"/>
    <lineage>
        <taxon>Bacteria</taxon>
        <taxon>Bacillati</taxon>
        <taxon>Actinomycetota</taxon>
        <taxon>Actinomycetes</taxon>
        <taxon>Kitasatosporales</taxon>
        <taxon>Streptomycetaceae</taxon>
        <taxon>Streptacidiphilus</taxon>
    </lineage>
</organism>
<dbReference type="RefSeq" id="WP_111507499.1">
    <property type="nucleotide sequence ID" value="NZ_QKYN01000197.1"/>
</dbReference>
<feature type="transmembrane region" description="Helical" evidence="1">
    <location>
        <begin position="91"/>
        <end position="110"/>
    </location>
</feature>
<accession>A0A2X0ITA7</accession>
<evidence type="ECO:0000313" key="2">
    <source>
        <dbReference type="EMBL" id="RAG80796.1"/>
    </source>
</evidence>
<comment type="caution">
    <text evidence="2">The sequence shown here is derived from an EMBL/GenBank/DDBJ whole genome shotgun (WGS) entry which is preliminary data.</text>
</comment>
<evidence type="ECO:0008006" key="4">
    <source>
        <dbReference type="Google" id="ProtNLM"/>
    </source>
</evidence>
<dbReference type="OrthoDB" id="4227382at2"/>
<sequence>MKRSWIWFLAWGLVGAGAVAALLTVLTVGPYLAVVVLGAAVALGRVRRSHGGLPGLVAGAGLLPVWVAWLNRGGPGDVCSSPGNCTEEWSPWPWLAAGVVLIAVGTAIWARRGANSRTGPRPW</sequence>
<dbReference type="Proteomes" id="UP000248889">
    <property type="component" value="Unassembled WGS sequence"/>
</dbReference>
<name>A0A2X0ITA7_9ACTN</name>
<protein>
    <recommendedName>
        <fullName evidence="4">Integral membrane protein</fullName>
    </recommendedName>
</protein>
<proteinExistence type="predicted"/>
<dbReference type="EMBL" id="QKYN01000197">
    <property type="protein sequence ID" value="RAG80796.1"/>
    <property type="molecule type" value="Genomic_DNA"/>
</dbReference>
<gene>
    <name evidence="2" type="ORF">DN069_36195</name>
</gene>
<keyword evidence="3" id="KW-1185">Reference proteome</keyword>
<feature type="transmembrane region" description="Helical" evidence="1">
    <location>
        <begin position="53"/>
        <end position="71"/>
    </location>
</feature>
<keyword evidence="1" id="KW-1133">Transmembrane helix</keyword>